<dbReference type="InterPro" id="IPR053781">
    <property type="entry name" value="F-box_AtFBL13-like"/>
</dbReference>
<evidence type="ECO:0000313" key="3">
    <source>
        <dbReference type="EMBL" id="KAJ9547147.1"/>
    </source>
</evidence>
<dbReference type="PANTHER" id="PTHR32212">
    <property type="entry name" value="CYCLIN-LIKE F-BOX"/>
    <property type="match status" value="1"/>
</dbReference>
<organism evidence="3 4">
    <name type="scientific">Centaurea solstitialis</name>
    <name type="common">yellow star-thistle</name>
    <dbReference type="NCBI Taxonomy" id="347529"/>
    <lineage>
        <taxon>Eukaryota</taxon>
        <taxon>Viridiplantae</taxon>
        <taxon>Streptophyta</taxon>
        <taxon>Embryophyta</taxon>
        <taxon>Tracheophyta</taxon>
        <taxon>Spermatophyta</taxon>
        <taxon>Magnoliopsida</taxon>
        <taxon>eudicotyledons</taxon>
        <taxon>Gunneridae</taxon>
        <taxon>Pentapetalae</taxon>
        <taxon>asterids</taxon>
        <taxon>campanulids</taxon>
        <taxon>Asterales</taxon>
        <taxon>Asteraceae</taxon>
        <taxon>Carduoideae</taxon>
        <taxon>Cardueae</taxon>
        <taxon>Centaureinae</taxon>
        <taxon>Centaurea</taxon>
    </lineage>
</organism>
<dbReference type="PROSITE" id="PS50181">
    <property type="entry name" value="FBOX"/>
    <property type="match status" value="1"/>
</dbReference>
<dbReference type="Proteomes" id="UP001172457">
    <property type="component" value="Chromosome 5"/>
</dbReference>
<dbReference type="PANTHER" id="PTHR32212:SF461">
    <property type="entry name" value="F-BOX DOMAIN-CONTAINING PROTEIN"/>
    <property type="match status" value="1"/>
</dbReference>
<dbReference type="CDD" id="cd22160">
    <property type="entry name" value="F-box_AtFBL13-like"/>
    <property type="match status" value="1"/>
</dbReference>
<proteinExistence type="predicted"/>
<feature type="domain" description="F-box" evidence="2">
    <location>
        <begin position="15"/>
        <end position="51"/>
    </location>
</feature>
<feature type="coiled-coil region" evidence="1">
    <location>
        <begin position="493"/>
        <end position="555"/>
    </location>
</feature>
<dbReference type="SUPFAM" id="SSF52058">
    <property type="entry name" value="L domain-like"/>
    <property type="match status" value="1"/>
</dbReference>
<evidence type="ECO:0000313" key="4">
    <source>
        <dbReference type="Proteomes" id="UP001172457"/>
    </source>
</evidence>
<dbReference type="Gene3D" id="3.80.10.10">
    <property type="entry name" value="Ribonuclease Inhibitor"/>
    <property type="match status" value="1"/>
</dbReference>
<dbReference type="InterPro" id="IPR001810">
    <property type="entry name" value="F-box_dom"/>
</dbReference>
<comment type="caution">
    <text evidence="3">The sequence shown here is derived from an EMBL/GenBank/DDBJ whole genome shotgun (WGS) entry which is preliminary data.</text>
</comment>
<keyword evidence="4" id="KW-1185">Reference proteome</keyword>
<protein>
    <recommendedName>
        <fullName evidence="2">F-box domain-containing protein</fullName>
    </recommendedName>
</protein>
<accession>A0AA38W354</accession>
<sequence>MLQVKRKAIISDQMDDRISNLPDEIILHILSFLDMKYAVQTSALSKKWKYIWTSMNHLNLNSRSSRTSPLFVKFVDDALSHRNHLTQVSAVELSFTGAATQFYSVVTSIVNYAYLRHVTKLTIEWFRLNTESFRFPDHLFSSHTLKHLSLATHDFYGFGVFIPISAWEFPALETLNLSNLVLKGGTVESLDFFSKCVNLKDLTLHNCSMSGLDIFNVCAPQLCNLTITDNFAFPRVFNVVAPQLKNLTASVVDELSNFLQLSFEDLDSLEKVNLSMQRTHRKEQTYAPVLLDLFQKLSCVKLLILDERIIKVLSARLDLLSVEPCSFNNLKCLKQKDGTYEMLTQVRNYFLESSPNVTFIMDLPPVLTNTEFCVINLLVAKVPHKRLRQEAENDTMSNTLDNEKQQTKTVDEEKRMLEAKIFKQDQLIAKKKAMLEAMEVQCEKRMLEAMEVQCEKRMLEAKIQVQDKVIAQQNLLHENAMLEEKLQMQDKVIEEQKAMLETLKLQNEKKVLETLKLQNEKKMFKEKLLGQDKIIAQQKAMLDTMKLQHEKIETELGNIDSCLDVPTVAVPTLPS</sequence>
<gene>
    <name evidence="3" type="ORF">OSB04_019690</name>
</gene>
<dbReference type="InterPro" id="IPR032675">
    <property type="entry name" value="LRR_dom_sf"/>
</dbReference>
<evidence type="ECO:0000256" key="1">
    <source>
        <dbReference type="SAM" id="Coils"/>
    </source>
</evidence>
<dbReference type="EMBL" id="JARYMX010000005">
    <property type="protein sequence ID" value="KAJ9547147.1"/>
    <property type="molecule type" value="Genomic_DNA"/>
</dbReference>
<evidence type="ECO:0000259" key="2">
    <source>
        <dbReference type="PROSITE" id="PS50181"/>
    </source>
</evidence>
<dbReference type="Pfam" id="PF00646">
    <property type="entry name" value="F-box"/>
    <property type="match status" value="1"/>
</dbReference>
<dbReference type="SMART" id="SM00256">
    <property type="entry name" value="FBOX"/>
    <property type="match status" value="1"/>
</dbReference>
<dbReference type="Gene3D" id="1.20.1280.50">
    <property type="match status" value="1"/>
</dbReference>
<dbReference type="AlphaFoldDB" id="A0AA38W354"/>
<keyword evidence="1" id="KW-0175">Coiled coil</keyword>
<name>A0AA38W354_9ASTR</name>
<feature type="coiled-coil region" evidence="1">
    <location>
        <begin position="386"/>
        <end position="420"/>
    </location>
</feature>
<reference evidence="3" key="1">
    <citation type="submission" date="2023-03" db="EMBL/GenBank/DDBJ databases">
        <title>Chromosome-scale reference genome and RAD-based genetic map of yellow starthistle (Centaurea solstitialis) reveal putative structural variation and QTLs associated with invader traits.</title>
        <authorList>
            <person name="Reatini B."/>
            <person name="Cang F.A."/>
            <person name="Jiang Q."/>
            <person name="Mckibben M.T.W."/>
            <person name="Barker M.S."/>
            <person name="Rieseberg L.H."/>
            <person name="Dlugosch K.M."/>
        </authorList>
    </citation>
    <scope>NUCLEOTIDE SEQUENCE</scope>
    <source>
        <strain evidence="3">CAN-66</strain>
        <tissue evidence="3">Leaf</tissue>
    </source>
</reference>